<protein>
    <submittedName>
        <fullName evidence="1">Uncharacterized protein</fullName>
    </submittedName>
</protein>
<comment type="caution">
    <text evidence="1">The sequence shown here is derived from an EMBL/GenBank/DDBJ whole genome shotgun (WGS) entry which is preliminary data.</text>
</comment>
<organism evidence="1 2">
    <name type="scientific">Brunnivagina elsteri CCALA 953</name>
    <dbReference type="NCBI Taxonomy" id="987040"/>
    <lineage>
        <taxon>Bacteria</taxon>
        <taxon>Bacillati</taxon>
        <taxon>Cyanobacteriota</taxon>
        <taxon>Cyanophyceae</taxon>
        <taxon>Nostocales</taxon>
        <taxon>Calotrichaceae</taxon>
        <taxon>Brunnivagina</taxon>
    </lineage>
</organism>
<reference evidence="1 2" key="1">
    <citation type="submission" date="2017-08" db="EMBL/GenBank/DDBJ databases">
        <title>Draft genome sequence of filamentous cyanobacterium Calothrix elsteri CCALA 953.</title>
        <authorList>
            <person name="Gagunashvili A.N."/>
            <person name="Elster J."/>
            <person name="Andresson O.S."/>
        </authorList>
    </citation>
    <scope>NUCLEOTIDE SEQUENCE [LARGE SCALE GENOMIC DNA]</scope>
    <source>
        <strain evidence="1 2">CCALA 953</strain>
    </source>
</reference>
<accession>A0A2A2TCK7</accession>
<dbReference type="AlphaFoldDB" id="A0A2A2TCK7"/>
<proteinExistence type="predicted"/>
<evidence type="ECO:0000313" key="2">
    <source>
        <dbReference type="Proteomes" id="UP000218238"/>
    </source>
</evidence>
<dbReference type="EMBL" id="NTFS01000409">
    <property type="protein sequence ID" value="PAX51365.1"/>
    <property type="molecule type" value="Genomic_DNA"/>
</dbReference>
<keyword evidence="2" id="KW-1185">Reference proteome</keyword>
<evidence type="ECO:0000313" key="1">
    <source>
        <dbReference type="EMBL" id="PAX51365.1"/>
    </source>
</evidence>
<dbReference type="OrthoDB" id="515899at2"/>
<gene>
    <name evidence="1" type="ORF">CK510_25155</name>
</gene>
<dbReference type="Proteomes" id="UP000218238">
    <property type="component" value="Unassembled WGS sequence"/>
</dbReference>
<sequence>MEPNQEEQRVAANQEFIQSLNLLEDILQQNITPKEEVPLVESQPEEIAEVEPDDKIDLAAWEDAVADIERYLEGKTST</sequence>
<name>A0A2A2TCK7_9CYAN</name>
<dbReference type="RefSeq" id="WP_095724278.1">
    <property type="nucleotide sequence ID" value="NZ_NTFS01000409.1"/>
</dbReference>